<evidence type="ECO:0000313" key="1">
    <source>
        <dbReference type="EMBL" id="SHI60975.1"/>
    </source>
</evidence>
<protein>
    <submittedName>
        <fullName evidence="1">Uncharacterized protein</fullName>
    </submittedName>
</protein>
<evidence type="ECO:0000313" key="2">
    <source>
        <dbReference type="Proteomes" id="UP000184510"/>
    </source>
</evidence>
<dbReference type="Proteomes" id="UP000184510">
    <property type="component" value="Unassembled WGS sequence"/>
</dbReference>
<name>A0A1M6CIW3_9BACT</name>
<accession>A0A1M6CIW3</accession>
<keyword evidence="2" id="KW-1185">Reference proteome</keyword>
<reference evidence="1 2" key="1">
    <citation type="submission" date="2016-11" db="EMBL/GenBank/DDBJ databases">
        <authorList>
            <person name="Jaros S."/>
            <person name="Januszkiewicz K."/>
            <person name="Wedrychowicz H."/>
        </authorList>
    </citation>
    <scope>NUCLEOTIDE SEQUENCE [LARGE SCALE GENOMIC DNA]</scope>
    <source>
        <strain evidence="1 2">DSM 18772</strain>
    </source>
</reference>
<organism evidence="1 2">
    <name type="scientific">Rubritalea squalenifaciens DSM 18772</name>
    <dbReference type="NCBI Taxonomy" id="1123071"/>
    <lineage>
        <taxon>Bacteria</taxon>
        <taxon>Pseudomonadati</taxon>
        <taxon>Verrucomicrobiota</taxon>
        <taxon>Verrucomicrobiia</taxon>
        <taxon>Verrucomicrobiales</taxon>
        <taxon>Rubritaleaceae</taxon>
        <taxon>Rubritalea</taxon>
    </lineage>
</organism>
<proteinExistence type="predicted"/>
<dbReference type="InParanoid" id="A0A1M6CIW3"/>
<dbReference type="RefSeq" id="WP_143157909.1">
    <property type="nucleotide sequence ID" value="NZ_FQYR01000002.1"/>
</dbReference>
<gene>
    <name evidence="1" type="ORF">SAMN02745181_0492</name>
</gene>
<dbReference type="EMBL" id="FQYR01000002">
    <property type="protein sequence ID" value="SHI60975.1"/>
    <property type="molecule type" value="Genomic_DNA"/>
</dbReference>
<sequence>MDADEINPEILRQAYLEILRIGMENLRRYSLPENFLYLESEIDHLHNIPSYIAEVNVHRHFYYFCAEKNLYLDRLAALDTKIETERLITWYKPHWQCIHDFLQPYKILLDDHRLSQWRD</sequence>
<dbReference type="OrthoDB" id="291968at2"/>
<dbReference type="AlphaFoldDB" id="A0A1M6CIW3"/>